<dbReference type="Proteomes" id="UP000727962">
    <property type="component" value="Unassembled WGS sequence"/>
</dbReference>
<evidence type="ECO:0000259" key="6">
    <source>
        <dbReference type="Pfam" id="PF07687"/>
    </source>
</evidence>
<dbReference type="InterPro" id="IPR002933">
    <property type="entry name" value="Peptidase_M20"/>
</dbReference>
<evidence type="ECO:0000313" key="8">
    <source>
        <dbReference type="Proteomes" id="UP000727962"/>
    </source>
</evidence>
<dbReference type="GO" id="GO:0004177">
    <property type="term" value="F:aminopeptidase activity"/>
    <property type="evidence" value="ECO:0007669"/>
    <property type="project" value="UniProtKB-UniRule"/>
</dbReference>
<dbReference type="SUPFAM" id="SSF53187">
    <property type="entry name" value="Zn-dependent exopeptidases"/>
    <property type="match status" value="1"/>
</dbReference>
<evidence type="ECO:0000256" key="4">
    <source>
        <dbReference type="ARBA" id="ARBA00022833"/>
    </source>
</evidence>
<name>A0A931LXJ9_FIMGI</name>
<evidence type="ECO:0000256" key="3">
    <source>
        <dbReference type="ARBA" id="ARBA00022801"/>
    </source>
</evidence>
<dbReference type="PIRSF" id="PIRSF001123">
    <property type="entry name" value="PepA_GA"/>
    <property type="match status" value="1"/>
</dbReference>
<dbReference type="InterPro" id="IPR011650">
    <property type="entry name" value="Peptidase_M20_dimer"/>
</dbReference>
<dbReference type="EMBL" id="JACOSL010000064">
    <property type="protein sequence ID" value="MBI1757522.1"/>
    <property type="molecule type" value="Genomic_DNA"/>
</dbReference>
<evidence type="ECO:0000256" key="2">
    <source>
        <dbReference type="ARBA" id="ARBA00022723"/>
    </source>
</evidence>
<gene>
    <name evidence="7" type="ORF">HYR64_10495</name>
</gene>
<evidence type="ECO:0000313" key="7">
    <source>
        <dbReference type="EMBL" id="MBI1757522.1"/>
    </source>
</evidence>
<evidence type="ECO:0000256" key="1">
    <source>
        <dbReference type="ARBA" id="ARBA00001947"/>
    </source>
</evidence>
<dbReference type="Gene3D" id="3.40.630.10">
    <property type="entry name" value="Zn peptidases"/>
    <property type="match status" value="1"/>
</dbReference>
<dbReference type="InterPro" id="IPR010162">
    <property type="entry name" value="PepT-like"/>
</dbReference>
<keyword evidence="4" id="KW-0862">Zinc</keyword>
<proteinExistence type="inferred from homology"/>
<dbReference type="GO" id="GO:0046872">
    <property type="term" value="F:metal ion binding"/>
    <property type="evidence" value="ECO:0007669"/>
    <property type="project" value="UniProtKB-UniRule"/>
</dbReference>
<dbReference type="AlphaFoldDB" id="A0A931LXJ9"/>
<dbReference type="PANTHER" id="PTHR42994:SF2">
    <property type="entry name" value="PEPTIDASE"/>
    <property type="match status" value="1"/>
</dbReference>
<dbReference type="InterPro" id="IPR008007">
    <property type="entry name" value="Peptidase_M42"/>
</dbReference>
<protein>
    <submittedName>
        <fullName evidence="7">M20/M25/M40 family metallo-hydrolase</fullName>
    </submittedName>
</protein>
<dbReference type="Pfam" id="PF01546">
    <property type="entry name" value="Peptidase_M20"/>
    <property type="match status" value="1"/>
</dbReference>
<dbReference type="SUPFAM" id="SSF55031">
    <property type="entry name" value="Bacterial exopeptidase dimerisation domain"/>
    <property type="match status" value="1"/>
</dbReference>
<keyword evidence="3" id="KW-0378">Hydrolase</keyword>
<evidence type="ECO:0000256" key="5">
    <source>
        <dbReference type="PIRNR" id="PIRNR001123"/>
    </source>
</evidence>
<dbReference type="Pfam" id="PF07687">
    <property type="entry name" value="M20_dimer"/>
    <property type="match status" value="1"/>
</dbReference>
<feature type="domain" description="Peptidase M20 dimerisation" evidence="6">
    <location>
        <begin position="183"/>
        <end position="274"/>
    </location>
</feature>
<comment type="cofactor">
    <cofactor evidence="1">
        <name>Zn(2+)</name>
        <dbReference type="ChEBI" id="CHEBI:29105"/>
    </cofactor>
</comment>
<organism evidence="7 8">
    <name type="scientific">Fimbriimonas ginsengisoli</name>
    <dbReference type="NCBI Taxonomy" id="1005039"/>
    <lineage>
        <taxon>Bacteria</taxon>
        <taxon>Bacillati</taxon>
        <taxon>Armatimonadota</taxon>
        <taxon>Fimbriimonadia</taxon>
        <taxon>Fimbriimonadales</taxon>
        <taxon>Fimbriimonadaceae</taxon>
        <taxon>Fimbriimonas</taxon>
    </lineage>
</organism>
<dbReference type="NCBIfam" id="TIGR01883">
    <property type="entry name" value="PepT-like"/>
    <property type="match status" value="1"/>
</dbReference>
<reference evidence="7" key="1">
    <citation type="submission" date="2020-07" db="EMBL/GenBank/DDBJ databases">
        <title>Huge and variable diversity of episymbiotic CPR bacteria and DPANN archaea in groundwater ecosystems.</title>
        <authorList>
            <person name="He C.Y."/>
            <person name="Keren R."/>
            <person name="Whittaker M."/>
            <person name="Farag I.F."/>
            <person name="Doudna J."/>
            <person name="Cate J.H.D."/>
            <person name="Banfield J.F."/>
        </authorList>
    </citation>
    <scope>NUCLEOTIDE SEQUENCE</scope>
    <source>
        <strain evidence="7">NC_groundwater_17_Pr7_B-0.1um_64_12</strain>
    </source>
</reference>
<comment type="similarity">
    <text evidence="5">Belongs to the peptidase M42 family.</text>
</comment>
<dbReference type="PANTHER" id="PTHR42994">
    <property type="entry name" value="PEPTIDASE T"/>
    <property type="match status" value="1"/>
</dbReference>
<dbReference type="Gene3D" id="3.30.70.360">
    <property type="match status" value="1"/>
</dbReference>
<dbReference type="InterPro" id="IPR036264">
    <property type="entry name" value="Bact_exopeptidase_dim_dom"/>
</dbReference>
<accession>A0A931LXJ9</accession>
<comment type="caution">
    <text evidence="7">The sequence shown here is derived from an EMBL/GenBank/DDBJ whole genome shotgun (WGS) entry which is preliminary data.</text>
</comment>
<sequence>MVQEERLVELFKELCFINAPPLGERDSVAFVKDLLAKAGLEVYEDEAGGKIGGNGNNLIAWLRGSLQQAPKVFLSAHFDTVEPTAGLQMEERDGVFASASDTILGADDKGGMAPAIEAVLALKESGLPHGDVCLLLSVAEEIGLKGAGALEVQDLGLDFGYVLDTGPPVGSFVTRTATHDNLIVTIHGKAAHAGKDPEKGINAIEVAADAISGMKLGRLGPEATANIGIIEGGTGVNVVCPTVKIRAEARNTSVPELDAQIAHMVNRFEEAARKRGARAEILHERHYSAYHVADDAPVVKLAQEASRTLGFEPTLRTTLGGSDANVYNAKGLPSIVLATAMEHIHTHDECISRQGLIDTARLALEILVRASKMTR</sequence>
<keyword evidence="2" id="KW-0479">Metal-binding</keyword>